<sequence>MNADLAYNDPNACPVHGYNLEWRTCMTCDIIKLTAQNAAVDFAGIRSGFGQSPNPQSATQWSQTAGPIAERQMQYDGQRPRPEVISTTYFSVDNPYNYNTGGGLGDRSDGLALTQSDDKYPEDLALSDEEIVKKPPQEA</sequence>
<reference evidence="2 3" key="1">
    <citation type="submission" date="2019-06" db="EMBL/GenBank/DDBJ databases">
        <title>Genome Sequence of the Brown Rot Fungal Pathogen Monilinia fructicola.</title>
        <authorList>
            <person name="De Miccolis Angelini R.M."/>
            <person name="Landi L."/>
            <person name="Abate D."/>
            <person name="Pollastro S."/>
            <person name="Romanazzi G."/>
            <person name="Faretra F."/>
        </authorList>
    </citation>
    <scope>NUCLEOTIDE SEQUENCE [LARGE SCALE GENOMIC DNA]</scope>
    <source>
        <strain evidence="2 3">Mfrc123</strain>
    </source>
</reference>
<dbReference type="Proteomes" id="UP000322873">
    <property type="component" value="Unassembled WGS sequence"/>
</dbReference>
<dbReference type="EMBL" id="VICG01000009">
    <property type="protein sequence ID" value="KAA8568746.1"/>
    <property type="molecule type" value="Genomic_DNA"/>
</dbReference>
<feature type="compositionally biased region" description="Basic and acidic residues" evidence="1">
    <location>
        <begin position="130"/>
        <end position="139"/>
    </location>
</feature>
<accession>A0A5M9JLW7</accession>
<keyword evidence="3" id="KW-1185">Reference proteome</keyword>
<dbReference type="VEuPathDB" id="FungiDB:MFRU_012g02310"/>
<gene>
    <name evidence="2" type="ORF">EYC84_007741</name>
</gene>
<evidence type="ECO:0000313" key="2">
    <source>
        <dbReference type="EMBL" id="KAA8568746.1"/>
    </source>
</evidence>
<organism evidence="2 3">
    <name type="scientific">Monilinia fructicola</name>
    <name type="common">Brown rot fungus</name>
    <name type="synonym">Ciboria fructicola</name>
    <dbReference type="NCBI Taxonomy" id="38448"/>
    <lineage>
        <taxon>Eukaryota</taxon>
        <taxon>Fungi</taxon>
        <taxon>Dikarya</taxon>
        <taxon>Ascomycota</taxon>
        <taxon>Pezizomycotina</taxon>
        <taxon>Leotiomycetes</taxon>
        <taxon>Helotiales</taxon>
        <taxon>Sclerotiniaceae</taxon>
        <taxon>Monilinia</taxon>
    </lineage>
</organism>
<protein>
    <submittedName>
        <fullName evidence="2">Uncharacterized protein</fullName>
    </submittedName>
</protein>
<comment type="caution">
    <text evidence="2">The sequence shown here is derived from an EMBL/GenBank/DDBJ whole genome shotgun (WGS) entry which is preliminary data.</text>
</comment>
<feature type="region of interest" description="Disordered" evidence="1">
    <location>
        <begin position="98"/>
        <end position="139"/>
    </location>
</feature>
<evidence type="ECO:0000256" key="1">
    <source>
        <dbReference type="SAM" id="MobiDB-lite"/>
    </source>
</evidence>
<dbReference type="AlphaFoldDB" id="A0A5M9JLW7"/>
<proteinExistence type="predicted"/>
<evidence type="ECO:0000313" key="3">
    <source>
        <dbReference type="Proteomes" id="UP000322873"/>
    </source>
</evidence>
<name>A0A5M9JLW7_MONFR</name>